<dbReference type="EMBL" id="FOXX01000031">
    <property type="protein sequence ID" value="SFQ89083.1"/>
    <property type="molecule type" value="Genomic_DNA"/>
</dbReference>
<evidence type="ECO:0000313" key="2">
    <source>
        <dbReference type="EMBL" id="SFQ89083.1"/>
    </source>
</evidence>
<dbReference type="Proteomes" id="UP000182762">
    <property type="component" value="Unassembled WGS sequence"/>
</dbReference>
<evidence type="ECO:0000256" key="1">
    <source>
        <dbReference type="SAM" id="Phobius"/>
    </source>
</evidence>
<organism evidence="2 3">
    <name type="scientific">Priestia endophytica DSM 13796</name>
    <dbReference type="NCBI Taxonomy" id="1121089"/>
    <lineage>
        <taxon>Bacteria</taxon>
        <taxon>Bacillati</taxon>
        <taxon>Bacillota</taxon>
        <taxon>Bacilli</taxon>
        <taxon>Bacillales</taxon>
        <taxon>Bacillaceae</taxon>
        <taxon>Priestia</taxon>
    </lineage>
</organism>
<gene>
    <name evidence="2" type="ORF">SAMN02745910_05195</name>
</gene>
<evidence type="ECO:0000313" key="3">
    <source>
        <dbReference type="Proteomes" id="UP000182762"/>
    </source>
</evidence>
<keyword evidence="1" id="KW-0812">Transmembrane</keyword>
<feature type="transmembrane region" description="Helical" evidence="1">
    <location>
        <begin position="6"/>
        <end position="23"/>
    </location>
</feature>
<dbReference type="GeneID" id="93713697"/>
<dbReference type="RefSeq" id="WP_061802916.1">
    <property type="nucleotide sequence ID" value="NZ_FOXX01000031.1"/>
</dbReference>
<protein>
    <submittedName>
        <fullName evidence="2">Uncharacterized protein</fullName>
    </submittedName>
</protein>
<keyword evidence="3" id="KW-1185">Reference proteome</keyword>
<keyword evidence="1" id="KW-1133">Transmembrane helix</keyword>
<accession>A0A1I6C7B9</accession>
<name>A0A1I6C7B9_9BACI</name>
<proteinExistence type="predicted"/>
<feature type="transmembrane region" description="Helical" evidence="1">
    <location>
        <begin position="35"/>
        <end position="59"/>
    </location>
</feature>
<comment type="caution">
    <text evidence="2">The sequence shown here is derived from an EMBL/GenBank/DDBJ whole genome shotgun (WGS) entry which is preliminary data.</text>
</comment>
<reference evidence="2 3" key="1">
    <citation type="submission" date="2016-10" db="EMBL/GenBank/DDBJ databases">
        <authorList>
            <person name="Varghese N."/>
            <person name="Submissions S."/>
        </authorList>
    </citation>
    <scope>NUCLEOTIDE SEQUENCE [LARGE SCALE GENOMIC DNA]</scope>
    <source>
        <strain evidence="2 3">DSM 13796</strain>
    </source>
</reference>
<keyword evidence="1" id="KW-0472">Membrane</keyword>
<sequence>MLSTVIATVIILGALSFLIIWTLETVESDRIKTTALIIYLFTFVFMIGNFLVEVARYAITN</sequence>